<reference evidence="6 7" key="1">
    <citation type="submission" date="2023-07" db="EMBL/GenBank/DDBJ databases">
        <title>Genomic Encyclopedia of Type Strains, Phase IV (KMG-IV): sequencing the most valuable type-strain genomes for metagenomic binning, comparative biology and taxonomic classification.</title>
        <authorList>
            <person name="Goeker M."/>
        </authorList>
    </citation>
    <scope>NUCLEOTIDE SEQUENCE [LARGE SCALE GENOMIC DNA]</scope>
    <source>
        <strain evidence="6 7">B1-1</strain>
    </source>
</reference>
<gene>
    <name evidence="6" type="ORF">QO015_000596</name>
</gene>
<keyword evidence="7" id="KW-1185">Reference proteome</keyword>
<dbReference type="PIRSF" id="PIRSF003085">
    <property type="entry name" value="CMAS"/>
    <property type="match status" value="1"/>
</dbReference>
<dbReference type="InterPro" id="IPR029063">
    <property type="entry name" value="SAM-dependent_MTases_sf"/>
</dbReference>
<dbReference type="PANTHER" id="PTHR43667">
    <property type="entry name" value="CYCLOPROPANE-FATTY-ACYL-PHOSPHOLIPID SYNTHASE"/>
    <property type="match status" value="1"/>
</dbReference>
<evidence type="ECO:0000256" key="3">
    <source>
        <dbReference type="ARBA" id="ARBA00022679"/>
    </source>
</evidence>
<dbReference type="RefSeq" id="WP_266281547.1">
    <property type="nucleotide sequence ID" value="NZ_JAPKNF010000001.1"/>
</dbReference>
<dbReference type="GO" id="GO:0008825">
    <property type="term" value="F:cyclopropane-fatty-acyl-phospholipid synthase activity"/>
    <property type="evidence" value="ECO:0007669"/>
    <property type="project" value="UniProtKB-EC"/>
</dbReference>
<proteinExistence type="inferred from homology"/>
<keyword evidence="4" id="KW-0949">S-adenosyl-L-methionine</keyword>
<organism evidence="6 7">
    <name type="scientific">Kaistia geumhonensis</name>
    <dbReference type="NCBI Taxonomy" id="410839"/>
    <lineage>
        <taxon>Bacteria</taxon>
        <taxon>Pseudomonadati</taxon>
        <taxon>Pseudomonadota</taxon>
        <taxon>Alphaproteobacteria</taxon>
        <taxon>Hyphomicrobiales</taxon>
        <taxon>Kaistiaceae</taxon>
        <taxon>Kaistia</taxon>
    </lineage>
</organism>
<evidence type="ECO:0000313" key="7">
    <source>
        <dbReference type="Proteomes" id="UP001223743"/>
    </source>
</evidence>
<comment type="similarity">
    <text evidence="1">Belongs to the CFA/CMAS family.</text>
</comment>
<sequence length="408" mass="45655">MSVRERMIESRPGIGARLLPDFAGPLVRMLTRGLRHGRLVVVTPAGSRVERQGALDGPEATISIANIRALRRVLTGGATGFAEGYIAGDWSSPNLPALIELLALNEESLGSPAEGFFASRLRRRLEHRGRRNTREGSRRNISFHYDLGNDFYERWLDRGMQYSSAIRADGDTLETAQQRKLDRIVDLLDLAGGERVLEIGCGWGAVAERLAAEKSCAVTGVTLSTEQLSYARARLAGAALLADLRLQDYRDVDGVFDRIVSVEMIEAVGEEYWPSYFETLWRRLAPGGKAVIQSILIDENRFEAYRRNPDFIQTYIFPGGMLPTPAMLKAQARAAGLVLAHEELHGASYAWTLAEWRTRFHAAWPQIEKMKFDTRFRRLWDYYLAYCEGGFRAGAIDVGIYVLEKPAA</sequence>
<protein>
    <submittedName>
        <fullName evidence="6">Cyclopropane-fatty-acyl-phospholipid synthase</fullName>
        <ecNumber evidence="6">2.1.1.79</ecNumber>
    </submittedName>
</protein>
<keyword evidence="5" id="KW-0443">Lipid metabolism</keyword>
<keyword evidence="2 6" id="KW-0489">Methyltransferase</keyword>
<evidence type="ECO:0000313" key="6">
    <source>
        <dbReference type="EMBL" id="MDQ0514983.1"/>
    </source>
</evidence>
<dbReference type="GO" id="GO:0032259">
    <property type="term" value="P:methylation"/>
    <property type="evidence" value="ECO:0007669"/>
    <property type="project" value="UniProtKB-KW"/>
</dbReference>
<evidence type="ECO:0000256" key="2">
    <source>
        <dbReference type="ARBA" id="ARBA00022603"/>
    </source>
</evidence>
<evidence type="ECO:0000256" key="5">
    <source>
        <dbReference type="ARBA" id="ARBA00023098"/>
    </source>
</evidence>
<name>A0ABU0M217_9HYPH</name>
<dbReference type="SUPFAM" id="SSF53335">
    <property type="entry name" value="S-adenosyl-L-methionine-dependent methyltransferases"/>
    <property type="match status" value="1"/>
</dbReference>
<comment type="caution">
    <text evidence="6">The sequence shown here is derived from an EMBL/GenBank/DDBJ whole genome shotgun (WGS) entry which is preliminary data.</text>
</comment>
<dbReference type="EC" id="2.1.1.79" evidence="6"/>
<keyword evidence="3 6" id="KW-0808">Transferase</keyword>
<dbReference type="Proteomes" id="UP001223743">
    <property type="component" value="Unassembled WGS sequence"/>
</dbReference>
<dbReference type="InterPro" id="IPR003333">
    <property type="entry name" value="CMAS"/>
</dbReference>
<accession>A0ABU0M217</accession>
<evidence type="ECO:0000256" key="4">
    <source>
        <dbReference type="ARBA" id="ARBA00022691"/>
    </source>
</evidence>
<dbReference type="EMBL" id="JAUSWJ010000001">
    <property type="protein sequence ID" value="MDQ0514983.1"/>
    <property type="molecule type" value="Genomic_DNA"/>
</dbReference>
<dbReference type="Pfam" id="PF02353">
    <property type="entry name" value="CMAS"/>
    <property type="match status" value="1"/>
</dbReference>
<dbReference type="PANTHER" id="PTHR43667:SF2">
    <property type="entry name" value="FATTY ACID C-METHYL TRANSFERASE"/>
    <property type="match status" value="1"/>
</dbReference>
<dbReference type="InterPro" id="IPR050723">
    <property type="entry name" value="CFA/CMAS"/>
</dbReference>
<dbReference type="Gene3D" id="3.40.50.150">
    <property type="entry name" value="Vaccinia Virus protein VP39"/>
    <property type="match status" value="1"/>
</dbReference>
<dbReference type="CDD" id="cd02440">
    <property type="entry name" value="AdoMet_MTases"/>
    <property type="match status" value="1"/>
</dbReference>
<evidence type="ECO:0000256" key="1">
    <source>
        <dbReference type="ARBA" id="ARBA00010815"/>
    </source>
</evidence>